<dbReference type="Proteomes" id="UP000799302">
    <property type="component" value="Unassembled WGS sequence"/>
</dbReference>
<accession>A0A6A6UKP5</accession>
<dbReference type="OrthoDB" id="3659804at2759"/>
<reference evidence="1" key="1">
    <citation type="journal article" date="2020" name="Stud. Mycol.">
        <title>101 Dothideomycetes genomes: a test case for predicting lifestyles and emergence of pathogens.</title>
        <authorList>
            <person name="Haridas S."/>
            <person name="Albert R."/>
            <person name="Binder M."/>
            <person name="Bloem J."/>
            <person name="Labutti K."/>
            <person name="Salamov A."/>
            <person name="Andreopoulos B."/>
            <person name="Baker S."/>
            <person name="Barry K."/>
            <person name="Bills G."/>
            <person name="Bluhm B."/>
            <person name="Cannon C."/>
            <person name="Castanera R."/>
            <person name="Culley D."/>
            <person name="Daum C."/>
            <person name="Ezra D."/>
            <person name="Gonzalez J."/>
            <person name="Henrissat B."/>
            <person name="Kuo A."/>
            <person name="Liang C."/>
            <person name="Lipzen A."/>
            <person name="Lutzoni F."/>
            <person name="Magnuson J."/>
            <person name="Mondo S."/>
            <person name="Nolan M."/>
            <person name="Ohm R."/>
            <person name="Pangilinan J."/>
            <person name="Park H.-J."/>
            <person name="Ramirez L."/>
            <person name="Alfaro M."/>
            <person name="Sun H."/>
            <person name="Tritt A."/>
            <person name="Yoshinaga Y."/>
            <person name="Zwiers L.-H."/>
            <person name="Turgeon B."/>
            <person name="Goodwin S."/>
            <person name="Spatafora J."/>
            <person name="Crous P."/>
            <person name="Grigoriev I."/>
        </authorList>
    </citation>
    <scope>NUCLEOTIDE SEQUENCE</scope>
    <source>
        <strain evidence="1">CBS 115976</strain>
    </source>
</reference>
<gene>
    <name evidence="1" type="ORF">BT63DRAFT_436691</name>
</gene>
<protein>
    <submittedName>
        <fullName evidence="1">Uncharacterized protein</fullName>
    </submittedName>
</protein>
<sequence length="655" mass="75926">MAFPAMRVLDPIIKDIGHYFEGDVMSIARHSPFAGRAFESALADGFLTCSSSFSPEDSFATRFFKLEQQEQYRVVLFDVKSKIHRQAGYQTYSTTERQRHNMAFFIGICASDTSMVELIPNLDQDPSKTSETTNSGVGVNTTRALPFPFYTYGFDPCSAPFRMYLSQLPEALNRVHRCAIHGEPYINPHTGVEFDWTPIVVNHIDHLRPSDQTQNYSSFRAIRDMFYHVETARFLGSGIEMDFVQLQPRLADFKFIVADRQYFVQHKIDGWTRGEDNNLHRVAIARNKAGAPKKYFTVIERFDFFMYQFEFNFHGRIVKKALFIPEYQIPREFYTTSEMYANFDRPEFQSYRFDLDEEGGWVSKVVNIIKATPRPRRSEAALQTLGTFNESSINPPEEEKTMSIPSVSILNKMHQKCLCQLWTRLMTVFAIRKSGLLLIQASEHPVADLAYARYKWTEREQHSFLEHGIPPRTIHRMPPKTPLVAVLYYWRKAAIDHQGPNLSVSTFRRWDNKFAKLIIVDFWSGDQPVESVSLPYLLIPSDDVRPTEEQRARYFQNLDMRDNRTLVAVLCYLLGCGVSLTSYRVAVLGPQSYDGLDRAWSSMIKILDKFISDEYVHHPHGNEHWAVRYRTTLQALNQELARDLYQFRSHDPSSI</sequence>
<keyword evidence="2" id="KW-1185">Reference proteome</keyword>
<organism evidence="1 2">
    <name type="scientific">Microthyrium microscopicum</name>
    <dbReference type="NCBI Taxonomy" id="703497"/>
    <lineage>
        <taxon>Eukaryota</taxon>
        <taxon>Fungi</taxon>
        <taxon>Dikarya</taxon>
        <taxon>Ascomycota</taxon>
        <taxon>Pezizomycotina</taxon>
        <taxon>Dothideomycetes</taxon>
        <taxon>Dothideomycetes incertae sedis</taxon>
        <taxon>Microthyriales</taxon>
        <taxon>Microthyriaceae</taxon>
        <taxon>Microthyrium</taxon>
    </lineage>
</organism>
<proteinExistence type="predicted"/>
<dbReference type="AlphaFoldDB" id="A0A6A6UKP5"/>
<dbReference type="EMBL" id="MU004231">
    <property type="protein sequence ID" value="KAF2672845.1"/>
    <property type="molecule type" value="Genomic_DNA"/>
</dbReference>
<evidence type="ECO:0000313" key="1">
    <source>
        <dbReference type="EMBL" id="KAF2672845.1"/>
    </source>
</evidence>
<evidence type="ECO:0000313" key="2">
    <source>
        <dbReference type="Proteomes" id="UP000799302"/>
    </source>
</evidence>
<name>A0A6A6UKP5_9PEZI</name>